<dbReference type="SUPFAM" id="SSF48403">
    <property type="entry name" value="Ankyrin repeat"/>
    <property type="match status" value="1"/>
</dbReference>
<feature type="non-terminal residue" evidence="1">
    <location>
        <position position="52"/>
    </location>
</feature>
<sequence length="52" mass="5426">HAAVCAQLLQSGADPDLADRDKKTALDLAHEHGGTEAAAQLLHHGGHGRAHR</sequence>
<organism evidence="1 2">
    <name type="scientific">Asarcornis scutulata</name>
    <dbReference type="NCBI Taxonomy" id="75869"/>
    <lineage>
        <taxon>Eukaryota</taxon>
        <taxon>Metazoa</taxon>
        <taxon>Chordata</taxon>
        <taxon>Craniata</taxon>
        <taxon>Vertebrata</taxon>
        <taxon>Euteleostomi</taxon>
        <taxon>Archelosauria</taxon>
        <taxon>Archosauria</taxon>
        <taxon>Dinosauria</taxon>
        <taxon>Saurischia</taxon>
        <taxon>Theropoda</taxon>
        <taxon>Coelurosauria</taxon>
        <taxon>Aves</taxon>
        <taxon>Neognathae</taxon>
        <taxon>Galloanserae</taxon>
        <taxon>Anseriformes</taxon>
        <taxon>Anatidae</taxon>
        <taxon>Anatinae</taxon>
        <taxon>Asarcornis</taxon>
    </lineage>
</organism>
<comment type="caution">
    <text evidence="1">The sequence shown here is derived from an EMBL/GenBank/DDBJ whole genome shotgun (WGS) entry which is preliminary data.</text>
</comment>
<proteinExistence type="predicted"/>
<dbReference type="InterPro" id="IPR036770">
    <property type="entry name" value="Ankyrin_rpt-contain_sf"/>
</dbReference>
<feature type="non-terminal residue" evidence="1">
    <location>
        <position position="1"/>
    </location>
</feature>
<evidence type="ECO:0000313" key="2">
    <source>
        <dbReference type="Proteomes" id="UP000525565"/>
    </source>
</evidence>
<accession>A0A7K7LH18</accession>
<dbReference type="Gene3D" id="1.25.40.20">
    <property type="entry name" value="Ankyrin repeat-containing domain"/>
    <property type="match status" value="1"/>
</dbReference>
<name>A0A7K7LH18_9AVES</name>
<protein>
    <submittedName>
        <fullName evidence="1">ANR35 protein</fullName>
    </submittedName>
</protein>
<reference evidence="1 2" key="1">
    <citation type="submission" date="2019-09" db="EMBL/GenBank/DDBJ databases">
        <title>Bird 10,000 Genomes (B10K) Project - Family phase.</title>
        <authorList>
            <person name="Zhang G."/>
        </authorList>
    </citation>
    <scope>NUCLEOTIDE SEQUENCE [LARGE SCALE GENOMIC DNA]</scope>
    <source>
        <strain evidence="1">OUT-0051</strain>
        <tissue evidence="1">Kidney</tissue>
    </source>
</reference>
<gene>
    <name evidence="1" type="primary">Ankrd35</name>
    <name evidence="1" type="ORF">ASASCU_R15655</name>
</gene>
<evidence type="ECO:0000313" key="1">
    <source>
        <dbReference type="EMBL" id="NWZ30250.1"/>
    </source>
</evidence>
<dbReference type="AlphaFoldDB" id="A0A7K7LH18"/>
<dbReference type="Proteomes" id="UP000525565">
    <property type="component" value="Unassembled WGS sequence"/>
</dbReference>
<dbReference type="EMBL" id="VZSO01008070">
    <property type="protein sequence ID" value="NWZ30250.1"/>
    <property type="molecule type" value="Genomic_DNA"/>
</dbReference>
<keyword evidence="2" id="KW-1185">Reference proteome</keyword>